<dbReference type="FunFam" id="1.10.8.10:FF:000018">
    <property type="entry name" value="Nuclear RNA export factor 1"/>
    <property type="match status" value="1"/>
</dbReference>
<dbReference type="Pfam" id="PF24048">
    <property type="entry name" value="LRR_NXF1-5"/>
    <property type="match status" value="1"/>
</dbReference>
<dbReference type="InterPro" id="IPR002075">
    <property type="entry name" value="NTF2_dom"/>
</dbReference>
<comment type="subcellular location">
    <subcellularLocation>
        <location evidence="1">Nucleus</location>
    </subcellularLocation>
</comment>
<dbReference type="Pfam" id="PF22602">
    <property type="entry name" value="NXF_NTF2"/>
    <property type="match status" value="1"/>
</dbReference>
<dbReference type="CDD" id="cd14342">
    <property type="entry name" value="UBA_TAP-C"/>
    <property type="match status" value="1"/>
</dbReference>
<dbReference type="Gene3D" id="3.80.10.10">
    <property type="entry name" value="Ribonuclease Inhibitor"/>
    <property type="match status" value="1"/>
</dbReference>
<dbReference type="AlphaFoldDB" id="A0AAV2TG37"/>
<evidence type="ECO:0000256" key="1">
    <source>
        <dbReference type="ARBA" id="ARBA00004123"/>
    </source>
</evidence>
<dbReference type="GO" id="GO:0003723">
    <property type="term" value="F:RNA binding"/>
    <property type="evidence" value="ECO:0007669"/>
    <property type="project" value="TreeGrafter"/>
</dbReference>
<evidence type="ECO:0000313" key="11">
    <source>
        <dbReference type="EMBL" id="CAL5134392.1"/>
    </source>
</evidence>
<dbReference type="InterPro" id="IPR001611">
    <property type="entry name" value="Leu-rich_rpt"/>
</dbReference>
<dbReference type="SUPFAM" id="SSF46934">
    <property type="entry name" value="UBA-like"/>
    <property type="match status" value="1"/>
</dbReference>
<dbReference type="PANTHER" id="PTHR10662">
    <property type="entry name" value="NUCLEAR RNA EXPORT FACTOR"/>
    <property type="match status" value="1"/>
</dbReference>
<protein>
    <recommendedName>
        <fullName evidence="13">Nuclear RNA export factor 1</fullName>
    </recommendedName>
</protein>
<keyword evidence="7" id="KW-0539">Nucleus</keyword>
<dbReference type="InterPro" id="IPR032710">
    <property type="entry name" value="NTF2-like_dom_sf"/>
</dbReference>
<evidence type="ECO:0000313" key="12">
    <source>
        <dbReference type="Proteomes" id="UP001497525"/>
    </source>
</evidence>
<dbReference type="InterPro" id="IPR032675">
    <property type="entry name" value="LRR_dom_sf"/>
</dbReference>
<comment type="caution">
    <text evidence="11">The sequence shown here is derived from an EMBL/GenBank/DDBJ whole genome shotgun (WGS) entry which is preliminary data.</text>
</comment>
<dbReference type="SUPFAM" id="SSF52058">
    <property type="entry name" value="L domain-like"/>
    <property type="match status" value="1"/>
</dbReference>
<organism evidence="11 12">
    <name type="scientific">Calicophoron daubneyi</name>
    <name type="common">Rumen fluke</name>
    <name type="synonym">Paramphistomum daubneyi</name>
    <dbReference type="NCBI Taxonomy" id="300641"/>
    <lineage>
        <taxon>Eukaryota</taxon>
        <taxon>Metazoa</taxon>
        <taxon>Spiralia</taxon>
        <taxon>Lophotrochozoa</taxon>
        <taxon>Platyhelminthes</taxon>
        <taxon>Trematoda</taxon>
        <taxon>Digenea</taxon>
        <taxon>Plagiorchiida</taxon>
        <taxon>Pronocephalata</taxon>
        <taxon>Paramphistomoidea</taxon>
        <taxon>Paramphistomidae</taxon>
        <taxon>Calicophoron</taxon>
    </lineage>
</organism>
<evidence type="ECO:0000259" key="10">
    <source>
        <dbReference type="PROSITE" id="PS51281"/>
    </source>
</evidence>
<evidence type="ECO:0000256" key="4">
    <source>
        <dbReference type="ARBA" id="ARBA00022614"/>
    </source>
</evidence>
<evidence type="ECO:0008006" key="13">
    <source>
        <dbReference type="Google" id="ProtNLM"/>
    </source>
</evidence>
<keyword evidence="3" id="KW-0813">Transport</keyword>
<dbReference type="EMBL" id="CAXLJL010000201">
    <property type="protein sequence ID" value="CAL5134392.1"/>
    <property type="molecule type" value="Genomic_DNA"/>
</dbReference>
<dbReference type="Gene3D" id="3.10.450.50">
    <property type="match status" value="1"/>
</dbReference>
<dbReference type="Proteomes" id="UP001497525">
    <property type="component" value="Unassembled WGS sequence"/>
</dbReference>
<feature type="domain" description="NTF2" evidence="9">
    <location>
        <begin position="389"/>
        <end position="579"/>
    </location>
</feature>
<keyword evidence="4" id="KW-0433">Leucine-rich repeat</keyword>
<accession>A0AAV2TG37</accession>
<evidence type="ECO:0000256" key="5">
    <source>
        <dbReference type="ARBA" id="ARBA00022737"/>
    </source>
</evidence>
<dbReference type="InterPro" id="IPR009060">
    <property type="entry name" value="UBA-like_sf"/>
</dbReference>
<dbReference type="SUPFAM" id="SSF54427">
    <property type="entry name" value="NTF2-like"/>
    <property type="match status" value="1"/>
</dbReference>
<dbReference type="Gene3D" id="1.10.8.10">
    <property type="entry name" value="DNA helicase RuvA subunit, C-terminal domain"/>
    <property type="match status" value="1"/>
</dbReference>
<gene>
    <name evidence="11" type="ORF">CDAUBV1_LOCUS7750</name>
</gene>
<dbReference type="GO" id="GO:0016973">
    <property type="term" value="P:poly(A)+ mRNA export from nucleus"/>
    <property type="evidence" value="ECO:0007669"/>
    <property type="project" value="TreeGrafter"/>
</dbReference>
<dbReference type="InterPro" id="IPR018222">
    <property type="entry name" value="Nuclear_transport_factor_2_euk"/>
</dbReference>
<dbReference type="Pfam" id="PF03943">
    <property type="entry name" value="TAP_C"/>
    <property type="match status" value="1"/>
</dbReference>
<evidence type="ECO:0000256" key="3">
    <source>
        <dbReference type="ARBA" id="ARBA00022448"/>
    </source>
</evidence>
<dbReference type="PROSITE" id="PS51450">
    <property type="entry name" value="LRR"/>
    <property type="match status" value="1"/>
</dbReference>
<evidence type="ECO:0000256" key="7">
    <source>
        <dbReference type="ARBA" id="ARBA00023242"/>
    </source>
</evidence>
<evidence type="ECO:0000259" key="9">
    <source>
        <dbReference type="PROSITE" id="PS50177"/>
    </source>
</evidence>
<sequence length="680" mass="74722">MPRNFYNRHKSNFRWKKRDYDDDRYEDGSGDHLRGLSSGSHRRDQMGGRRSFPSTGSVDMLKRAMAMNLLPTPSGSSSPQNSGLAHGEAWARITVVYGVAHPLNTIQELVNTAFGTQLRFYNACTEGRNAVMYARIRQKQLTPYRKALQTLRDPIENKSLVGDISLVPEPRLPSSSNQAPSNYRDLNSALPEPWMDALRRCFLERYQPTTRTLDLSALHTDPTLLSQGLYLPLNRPAVVHALISILKDNGAQLASLNLSTNRLSHLNAFSLLAAQTDNSPGVTIERIDLSANPLNGIQSLAGLRGIPGLTELDISETPVASRFQENDRSLAAKLVKVLPGIKRLNGEDLPQTVQFAIEQSGQANSSGSVRLPLPEATLGYFPSDDVKLPLLTFLKEYFTHYDSKNRGENLLQHYTSASQLVISVAPDNRLSNVHQNPVSSRYEISSEDGTKTKFCLTTSRFVSVHFQQSRNLLRCRDDTRRREMVAKGSLAIASLLAELPSSEHVLESLTVDVAFHSPTQMLFTMTGVFYEVATSSETQSSGNNSSASKSVRKILRCFSRTMILVAPGGHIVQDDFIIANPSPSLCKKYVVEAATKAQSSGASRPPAPNLGTSGAPQAIQTGVVDAVTQNAMVIAFRERTGMNEAFARQCLMEYAWNMDSAAQAFQALHAAGKLPPEAFA</sequence>
<dbReference type="GO" id="GO:0005634">
    <property type="term" value="C:nucleus"/>
    <property type="evidence" value="ECO:0007669"/>
    <property type="project" value="UniProtKB-SubCell"/>
</dbReference>
<evidence type="ECO:0000256" key="6">
    <source>
        <dbReference type="ARBA" id="ARBA00022816"/>
    </source>
</evidence>
<dbReference type="PROSITE" id="PS50177">
    <property type="entry name" value="NTF2_DOMAIN"/>
    <property type="match status" value="1"/>
</dbReference>
<feature type="region of interest" description="Disordered" evidence="8">
    <location>
        <begin position="27"/>
        <end position="57"/>
    </location>
</feature>
<evidence type="ECO:0000256" key="2">
    <source>
        <dbReference type="ARBA" id="ARBA00009285"/>
    </source>
</evidence>
<dbReference type="InterPro" id="IPR005637">
    <property type="entry name" value="TAP_C_dom"/>
</dbReference>
<reference evidence="11" key="1">
    <citation type="submission" date="2024-06" db="EMBL/GenBank/DDBJ databases">
        <authorList>
            <person name="Liu X."/>
            <person name="Lenzi L."/>
            <person name="Haldenby T S."/>
            <person name="Uol C."/>
        </authorList>
    </citation>
    <scope>NUCLEOTIDE SEQUENCE</scope>
</reference>
<proteinExistence type="inferred from homology"/>
<dbReference type="InterPro" id="IPR030217">
    <property type="entry name" value="NXF_fam"/>
</dbReference>
<dbReference type="PANTHER" id="PTHR10662:SF22">
    <property type="entry name" value="NUCLEAR RNA EXPORT FACTOR 1"/>
    <property type="match status" value="1"/>
</dbReference>
<comment type="similarity">
    <text evidence="2">Belongs to the NXF family.</text>
</comment>
<dbReference type="PROSITE" id="PS51281">
    <property type="entry name" value="TAP_C"/>
    <property type="match status" value="1"/>
</dbReference>
<evidence type="ECO:0000256" key="8">
    <source>
        <dbReference type="SAM" id="MobiDB-lite"/>
    </source>
</evidence>
<dbReference type="SMART" id="SM00804">
    <property type="entry name" value="TAP_C"/>
    <property type="match status" value="1"/>
</dbReference>
<keyword evidence="5" id="KW-0677">Repeat</keyword>
<feature type="domain" description="TAP-C" evidence="10">
    <location>
        <begin position="627"/>
        <end position="680"/>
    </location>
</feature>
<keyword evidence="6" id="KW-0509">mRNA transport</keyword>
<name>A0AAV2TG37_CALDB</name>
<dbReference type="InterPro" id="IPR057125">
    <property type="entry name" value="NXF1/2/3/5-like_LRR"/>
</dbReference>